<keyword evidence="2" id="KW-1185">Reference proteome</keyword>
<protein>
    <submittedName>
        <fullName evidence="1">Uncharacterized protein</fullName>
    </submittedName>
</protein>
<feature type="non-terminal residue" evidence="1">
    <location>
        <position position="1"/>
    </location>
</feature>
<name>A0ABQ7J8U5_9APIC</name>
<gene>
    <name evidence="1" type="ORF">IE077_003185</name>
</gene>
<dbReference type="Proteomes" id="UP000823046">
    <property type="component" value="Unassembled WGS sequence"/>
</dbReference>
<reference evidence="1 2" key="1">
    <citation type="journal article" date="2020" name="bioRxiv">
        <title>Metabolic contributions of an alphaproteobacterial endosymbiont in the apicomplexan Cardiosporidium cionae.</title>
        <authorList>
            <person name="Hunter E.S."/>
            <person name="Paight C.J."/>
            <person name="Lane C.E."/>
        </authorList>
    </citation>
    <scope>NUCLEOTIDE SEQUENCE [LARGE SCALE GENOMIC DNA]</scope>
    <source>
        <strain evidence="1">ESH_2018</strain>
    </source>
</reference>
<sequence>HSSYYGLPVPSYFAQPPATYGSRLANASISSYSNSNTAVSKPVEFIKSLSPQQLSKSIKRSAYEGSSIRRHLEKELWKHYSKRAMAVIEEFSLQDIIMILKACAFEKIDDFSLFYALCDQSLILIESPSSAPLSATSLHSFVVSCGKLHLRDTKILNAFILLIYKDIHSFNSKQIASLIHAYSKLHHYNEKFFYFIADILPPYFNTLSSTLLSNLCTTYANSKFYKKSFFDALVIEATSKLSLFTVMELKNFVMGLSLLSSLLPSHYQRTEDYSFLCKALVIFHRTAYILSFHDILLLIEAFLSLNFNETNLSEHILLLSLSQKYLLLEKKKKTMLISLRLLRVAKQFSVENQPIRQLLENVLITLPSIISSSRSNWIVEVLISLVELQCVDLEVFSKCEAFLISNGSAFHSLSLEEIEKCKNAFKMCEPLSQWDEILDLLEIHKQIKEKNYNQKMKNEVENNNEEEINVKQPIHPPLGRLIVHHYK</sequence>
<organism evidence="1 2">
    <name type="scientific">Cardiosporidium cionae</name>
    <dbReference type="NCBI Taxonomy" id="476202"/>
    <lineage>
        <taxon>Eukaryota</taxon>
        <taxon>Sar</taxon>
        <taxon>Alveolata</taxon>
        <taxon>Apicomplexa</taxon>
        <taxon>Aconoidasida</taxon>
        <taxon>Nephromycida</taxon>
        <taxon>Cardiosporidium</taxon>
    </lineage>
</organism>
<evidence type="ECO:0000313" key="2">
    <source>
        <dbReference type="Proteomes" id="UP000823046"/>
    </source>
</evidence>
<evidence type="ECO:0000313" key="1">
    <source>
        <dbReference type="EMBL" id="KAF8820417.1"/>
    </source>
</evidence>
<proteinExistence type="predicted"/>
<dbReference type="EMBL" id="JADAQX010000390">
    <property type="protein sequence ID" value="KAF8820417.1"/>
    <property type="molecule type" value="Genomic_DNA"/>
</dbReference>
<comment type="caution">
    <text evidence="1">The sequence shown here is derived from an EMBL/GenBank/DDBJ whole genome shotgun (WGS) entry which is preliminary data.</text>
</comment>
<accession>A0ABQ7J8U5</accession>